<keyword evidence="2" id="KW-1185">Reference proteome</keyword>
<evidence type="ECO:0000313" key="2">
    <source>
        <dbReference type="Proteomes" id="UP000499080"/>
    </source>
</evidence>
<dbReference type="Proteomes" id="UP000499080">
    <property type="component" value="Unassembled WGS sequence"/>
</dbReference>
<proteinExistence type="predicted"/>
<name>A0A4Y2JB10_ARAVE</name>
<sequence>MLWQWIPPNRLSATNFIDRRCKRNRHSNVELYGTECISRSVVFRWNSDLNHGNVDIVDNRIIIP</sequence>
<gene>
    <name evidence="1" type="ORF">AVEN_186458_1</name>
</gene>
<accession>A0A4Y2JB10</accession>
<organism evidence="1 2">
    <name type="scientific">Araneus ventricosus</name>
    <name type="common">Orbweaver spider</name>
    <name type="synonym">Epeira ventricosa</name>
    <dbReference type="NCBI Taxonomy" id="182803"/>
    <lineage>
        <taxon>Eukaryota</taxon>
        <taxon>Metazoa</taxon>
        <taxon>Ecdysozoa</taxon>
        <taxon>Arthropoda</taxon>
        <taxon>Chelicerata</taxon>
        <taxon>Arachnida</taxon>
        <taxon>Araneae</taxon>
        <taxon>Araneomorphae</taxon>
        <taxon>Entelegynae</taxon>
        <taxon>Araneoidea</taxon>
        <taxon>Araneidae</taxon>
        <taxon>Araneus</taxon>
    </lineage>
</organism>
<evidence type="ECO:0000313" key="1">
    <source>
        <dbReference type="EMBL" id="GBM87124.1"/>
    </source>
</evidence>
<feature type="non-terminal residue" evidence="1">
    <location>
        <position position="64"/>
    </location>
</feature>
<dbReference type="EMBL" id="BGPR01109792">
    <property type="protein sequence ID" value="GBM87124.1"/>
    <property type="molecule type" value="Genomic_DNA"/>
</dbReference>
<reference evidence="1 2" key="1">
    <citation type="journal article" date="2019" name="Sci. Rep.">
        <title>Orb-weaving spider Araneus ventricosus genome elucidates the spidroin gene catalogue.</title>
        <authorList>
            <person name="Kono N."/>
            <person name="Nakamura H."/>
            <person name="Ohtoshi R."/>
            <person name="Moran D.A.P."/>
            <person name="Shinohara A."/>
            <person name="Yoshida Y."/>
            <person name="Fujiwara M."/>
            <person name="Mori M."/>
            <person name="Tomita M."/>
            <person name="Arakawa K."/>
        </authorList>
    </citation>
    <scope>NUCLEOTIDE SEQUENCE [LARGE SCALE GENOMIC DNA]</scope>
</reference>
<dbReference type="AlphaFoldDB" id="A0A4Y2JB10"/>
<comment type="caution">
    <text evidence="1">The sequence shown here is derived from an EMBL/GenBank/DDBJ whole genome shotgun (WGS) entry which is preliminary data.</text>
</comment>
<protein>
    <submittedName>
        <fullName evidence="1">Uncharacterized protein</fullName>
    </submittedName>
</protein>